<dbReference type="Proteomes" id="UP001291623">
    <property type="component" value="Unassembled WGS sequence"/>
</dbReference>
<name>A0AAE1R3P6_9SOLA</name>
<keyword evidence="2" id="KW-1185">Reference proteome</keyword>
<dbReference type="EMBL" id="JAVYJV010000021">
    <property type="protein sequence ID" value="KAK4343157.1"/>
    <property type="molecule type" value="Genomic_DNA"/>
</dbReference>
<organism evidence="1 2">
    <name type="scientific">Anisodus tanguticus</name>
    <dbReference type="NCBI Taxonomy" id="243964"/>
    <lineage>
        <taxon>Eukaryota</taxon>
        <taxon>Viridiplantae</taxon>
        <taxon>Streptophyta</taxon>
        <taxon>Embryophyta</taxon>
        <taxon>Tracheophyta</taxon>
        <taxon>Spermatophyta</taxon>
        <taxon>Magnoliopsida</taxon>
        <taxon>eudicotyledons</taxon>
        <taxon>Gunneridae</taxon>
        <taxon>Pentapetalae</taxon>
        <taxon>asterids</taxon>
        <taxon>lamiids</taxon>
        <taxon>Solanales</taxon>
        <taxon>Solanaceae</taxon>
        <taxon>Solanoideae</taxon>
        <taxon>Hyoscyameae</taxon>
        <taxon>Anisodus</taxon>
    </lineage>
</organism>
<dbReference type="AlphaFoldDB" id="A0AAE1R3P6"/>
<sequence>MRAKVYEIRASMLIKLRCNWRQRRRREIRRLCGFESQTRYGVIDELCIVNQEVAFISNNISPSEPYQVVFVFSQTATSQEDVIENLGIYIVSFDRPGYGESDLHPQ</sequence>
<protein>
    <submittedName>
        <fullName evidence="1">Uncharacterized protein</fullName>
    </submittedName>
</protein>
<gene>
    <name evidence="1" type="ORF">RND71_038973</name>
</gene>
<evidence type="ECO:0000313" key="1">
    <source>
        <dbReference type="EMBL" id="KAK4343157.1"/>
    </source>
</evidence>
<comment type="caution">
    <text evidence="1">The sequence shown here is derived from an EMBL/GenBank/DDBJ whole genome shotgun (WGS) entry which is preliminary data.</text>
</comment>
<proteinExistence type="predicted"/>
<accession>A0AAE1R3P6</accession>
<evidence type="ECO:0000313" key="2">
    <source>
        <dbReference type="Proteomes" id="UP001291623"/>
    </source>
</evidence>
<reference evidence="1" key="1">
    <citation type="submission" date="2023-12" db="EMBL/GenBank/DDBJ databases">
        <title>Genome assembly of Anisodus tanguticus.</title>
        <authorList>
            <person name="Wang Y.-J."/>
        </authorList>
    </citation>
    <scope>NUCLEOTIDE SEQUENCE</scope>
    <source>
        <strain evidence="1">KB-2021</strain>
        <tissue evidence="1">Leaf</tissue>
    </source>
</reference>